<feature type="domain" description="IPT/TIG" evidence="3">
    <location>
        <begin position="517"/>
        <end position="598"/>
    </location>
</feature>
<dbReference type="GO" id="GO:0017154">
    <property type="term" value="F:semaphorin receptor activity"/>
    <property type="evidence" value="ECO:0007669"/>
    <property type="project" value="InterPro"/>
</dbReference>
<dbReference type="SMART" id="SM00429">
    <property type="entry name" value="IPT"/>
    <property type="match status" value="7"/>
</dbReference>
<dbReference type="Pfam" id="PF01833">
    <property type="entry name" value="TIG"/>
    <property type="match status" value="7"/>
</dbReference>
<dbReference type="Proteomes" id="UP000318331">
    <property type="component" value="Unassembled WGS sequence"/>
</dbReference>
<feature type="domain" description="IPT/TIG" evidence="3">
    <location>
        <begin position="165"/>
        <end position="248"/>
    </location>
</feature>
<comment type="caution">
    <text evidence="4">The sequence shown here is derived from an EMBL/GenBank/DDBJ whole genome shotgun (WGS) entry which is preliminary data.</text>
</comment>
<dbReference type="CDD" id="cd00102">
    <property type="entry name" value="IPT"/>
    <property type="match status" value="5"/>
</dbReference>
<feature type="region of interest" description="Disordered" evidence="1">
    <location>
        <begin position="1"/>
        <end position="55"/>
    </location>
</feature>
<feature type="domain" description="IPT/TIG" evidence="3">
    <location>
        <begin position="600"/>
        <end position="684"/>
    </location>
</feature>
<evidence type="ECO:0000313" key="5">
    <source>
        <dbReference type="Proteomes" id="UP000318331"/>
    </source>
</evidence>
<keyword evidence="2" id="KW-0812">Transmembrane</keyword>
<dbReference type="EMBL" id="VFPN01000001">
    <property type="protein sequence ID" value="TQM66027.1"/>
    <property type="molecule type" value="Genomic_DNA"/>
</dbReference>
<keyword evidence="5" id="KW-1185">Reference proteome</keyword>
<dbReference type="OrthoDB" id="5479351at2"/>
<evidence type="ECO:0000256" key="1">
    <source>
        <dbReference type="SAM" id="MobiDB-lite"/>
    </source>
</evidence>
<feature type="domain" description="IPT/TIG" evidence="3">
    <location>
        <begin position="339"/>
        <end position="423"/>
    </location>
</feature>
<dbReference type="InterPro" id="IPR031148">
    <property type="entry name" value="Plexin"/>
</dbReference>
<dbReference type="InterPro" id="IPR014756">
    <property type="entry name" value="Ig_E-set"/>
</dbReference>
<gene>
    <name evidence="4" type="ORF">FB466_0848</name>
</gene>
<reference evidence="4 5" key="1">
    <citation type="submission" date="2019-06" db="EMBL/GenBank/DDBJ databases">
        <title>Sequencing the genomes of 1000 actinobacteria strains.</title>
        <authorList>
            <person name="Klenk H.-P."/>
        </authorList>
    </citation>
    <scope>NUCLEOTIDE SEQUENCE [LARGE SCALE GENOMIC DNA]</scope>
    <source>
        <strain evidence="4 5">DSM 18031</strain>
    </source>
</reference>
<dbReference type="PANTHER" id="PTHR22625">
    <property type="entry name" value="PLEXIN"/>
    <property type="match status" value="1"/>
</dbReference>
<keyword evidence="2" id="KW-0472">Membrane</keyword>
<dbReference type="InterPro" id="IPR002909">
    <property type="entry name" value="IPT_dom"/>
</dbReference>
<dbReference type="PANTHER" id="PTHR22625:SF70">
    <property type="entry name" value="PLEXIN A, ISOFORM A"/>
    <property type="match status" value="1"/>
</dbReference>
<evidence type="ECO:0000313" key="4">
    <source>
        <dbReference type="EMBL" id="TQM66027.1"/>
    </source>
</evidence>
<protein>
    <submittedName>
        <fullName evidence="4">IPT/TIG domain-containing protein</fullName>
    </submittedName>
</protein>
<dbReference type="GO" id="GO:0005975">
    <property type="term" value="P:carbohydrate metabolic process"/>
    <property type="evidence" value="ECO:0007669"/>
    <property type="project" value="UniProtKB-ARBA"/>
</dbReference>
<proteinExistence type="predicted"/>
<evidence type="ECO:0000259" key="3">
    <source>
        <dbReference type="SMART" id="SM00429"/>
    </source>
</evidence>
<feature type="domain" description="IPT/TIG" evidence="3">
    <location>
        <begin position="429"/>
        <end position="510"/>
    </location>
</feature>
<feature type="domain" description="IPT/TIG" evidence="3">
    <location>
        <begin position="256"/>
        <end position="337"/>
    </location>
</feature>
<feature type="compositionally biased region" description="Basic residues" evidence="1">
    <location>
        <begin position="29"/>
        <end position="39"/>
    </location>
</feature>
<dbReference type="SUPFAM" id="SSF81296">
    <property type="entry name" value="E set domains"/>
    <property type="match status" value="7"/>
</dbReference>
<organism evidence="4 5">
    <name type="scientific">Klugiella xanthotipulae</name>
    <dbReference type="NCBI Taxonomy" id="244735"/>
    <lineage>
        <taxon>Bacteria</taxon>
        <taxon>Bacillati</taxon>
        <taxon>Actinomycetota</taxon>
        <taxon>Actinomycetes</taxon>
        <taxon>Micrococcales</taxon>
        <taxon>Microbacteriaceae</taxon>
        <taxon>Klugiella</taxon>
    </lineage>
</organism>
<sequence length="856" mass="82810">MLQVSGDTSACRPCNSGTDLAQGGLTVHNRTHLAQHHGRAPATADTPHRSRSGSRRLTYPALVAVLALGCGSLSLPAYATDGDVIDGQSVAEEVQAAPPAADTAPEALPVGEAVPEDSAPAAVETPPVADPVAVESPAEAPVAGPPVPVAAAAAAPSGITPFAGDTILGSVSPATGDEAGGTTVILTGECFTDAEAVIFELTSAASFVVDSDTQITAVTPAGSGTVPVQVVGGPGCTFATLPNAFTYEAPVPVVDPPVVTSLTPDRGPVGGGSDVTITGENLADVTGVTVDGIAATGLTGVTDTSLTVTTPSHAAGPVDVVVTTTHGTSNAGLFTYHPVASVTGVSPGSGSDAGGTTVTITGTCFVGATGVTFGGTPAVSYSVLTDSTLTAETPAGTGTVDVSVATTGECGSGATLAGSFTYTATVPAVPTITGISPTEGPDTGGTTVTVTGTNLDGIQEVTVDGTAVAQFSLLTDTSLTFVTEAHAPGSVVVRVRDASDESATSSFTFVAAPVVEAPAITSLSPTRGTIDGGTLVTITGERLGAATAVAVGGTAVAAFTTVSDTEITFETAAHAAGTVDVTVTDANGESAPAEFTFFAPLAVTGILPATGSEAGGETVTITGTCFTGAVDVLFGSEPATSFVVVTDTSISAVVPAGSAGLVNVTVTGSVECGNSVLTGGYEYVTVVQPVLGSITPDSGPATGGTVVTATGSGFETAVSVTFDGLPATNVTVVSDTEITVVTPAHGAGVVDVVVNGPTDSALQLSPFAVAFAGITPAASNAVSFTYEAVTTPGVGESGGAAGNVTGGAAGAPAPAPTAVGLAVTGLGGVTALLSAALLALVAGRFLLVRARRGELS</sequence>
<name>A0A543I622_9MICO</name>
<feature type="domain" description="IPT/TIG" evidence="3">
    <location>
        <begin position="688"/>
        <end position="787"/>
    </location>
</feature>
<keyword evidence="2" id="KW-1133">Transmembrane helix</keyword>
<dbReference type="AlphaFoldDB" id="A0A543I622"/>
<feature type="transmembrane region" description="Helical" evidence="2">
    <location>
        <begin position="821"/>
        <end position="847"/>
    </location>
</feature>
<evidence type="ECO:0000256" key="2">
    <source>
        <dbReference type="SAM" id="Phobius"/>
    </source>
</evidence>
<dbReference type="Gene3D" id="2.60.40.10">
    <property type="entry name" value="Immunoglobulins"/>
    <property type="match status" value="7"/>
</dbReference>
<accession>A0A543I622</accession>
<dbReference type="InterPro" id="IPR013783">
    <property type="entry name" value="Ig-like_fold"/>
</dbReference>